<gene>
    <name evidence="2" type="ORF">Clacol_001054</name>
</gene>
<name>A0AAV5A038_9AGAM</name>
<feature type="region of interest" description="Disordered" evidence="1">
    <location>
        <begin position="36"/>
        <end position="145"/>
    </location>
</feature>
<dbReference type="EMBL" id="BPWL01000002">
    <property type="protein sequence ID" value="GJJ06858.1"/>
    <property type="molecule type" value="Genomic_DNA"/>
</dbReference>
<comment type="caution">
    <text evidence="2">The sequence shown here is derived from an EMBL/GenBank/DDBJ whole genome shotgun (WGS) entry which is preliminary data.</text>
</comment>
<keyword evidence="3" id="KW-1185">Reference proteome</keyword>
<feature type="compositionally biased region" description="Polar residues" evidence="1">
    <location>
        <begin position="86"/>
        <end position="95"/>
    </location>
</feature>
<feature type="compositionally biased region" description="Polar residues" evidence="1">
    <location>
        <begin position="134"/>
        <end position="145"/>
    </location>
</feature>
<sequence length="145" mass="16176">MSSKYSKYYLRLVSRRLLPQFNASPLASRTLGLGFSKRFNSNSTTRAQENHSSDTYQKDETISHPTSSKTHVVDGDDKTQRPFEPSTGSYATQDPEQPYDEPIPKSENNHKKPRYGNLNRGSEGGNAPDVDPSGNPSDQGRQGRK</sequence>
<accession>A0AAV5A038</accession>
<dbReference type="AlphaFoldDB" id="A0AAV5A038"/>
<evidence type="ECO:0000313" key="2">
    <source>
        <dbReference type="EMBL" id="GJJ06858.1"/>
    </source>
</evidence>
<feature type="compositionally biased region" description="Polar residues" evidence="1">
    <location>
        <begin position="38"/>
        <end position="47"/>
    </location>
</feature>
<evidence type="ECO:0000256" key="1">
    <source>
        <dbReference type="SAM" id="MobiDB-lite"/>
    </source>
</evidence>
<reference evidence="2" key="1">
    <citation type="submission" date="2021-10" db="EMBL/GenBank/DDBJ databases">
        <title>De novo Genome Assembly of Clathrus columnatus (Basidiomycota, Fungi) Using Illumina and Nanopore Sequence Data.</title>
        <authorList>
            <person name="Ogiso-Tanaka E."/>
            <person name="Itagaki H."/>
            <person name="Hosoya T."/>
            <person name="Hosaka K."/>
        </authorList>
    </citation>
    <scope>NUCLEOTIDE SEQUENCE</scope>
    <source>
        <strain evidence="2">MO-923</strain>
    </source>
</reference>
<organism evidence="2 3">
    <name type="scientific">Clathrus columnatus</name>
    <dbReference type="NCBI Taxonomy" id="1419009"/>
    <lineage>
        <taxon>Eukaryota</taxon>
        <taxon>Fungi</taxon>
        <taxon>Dikarya</taxon>
        <taxon>Basidiomycota</taxon>
        <taxon>Agaricomycotina</taxon>
        <taxon>Agaricomycetes</taxon>
        <taxon>Phallomycetidae</taxon>
        <taxon>Phallales</taxon>
        <taxon>Clathraceae</taxon>
        <taxon>Clathrus</taxon>
    </lineage>
</organism>
<evidence type="ECO:0000313" key="3">
    <source>
        <dbReference type="Proteomes" id="UP001050691"/>
    </source>
</evidence>
<feature type="compositionally biased region" description="Basic and acidic residues" evidence="1">
    <location>
        <begin position="71"/>
        <end position="81"/>
    </location>
</feature>
<feature type="compositionally biased region" description="Basic and acidic residues" evidence="1">
    <location>
        <begin position="48"/>
        <end position="62"/>
    </location>
</feature>
<proteinExistence type="predicted"/>
<dbReference type="Proteomes" id="UP001050691">
    <property type="component" value="Unassembled WGS sequence"/>
</dbReference>
<protein>
    <submittedName>
        <fullName evidence="2">Uncharacterized protein</fullName>
    </submittedName>
</protein>